<gene>
    <name evidence="2" type="ORF">TNCT_662411</name>
</gene>
<feature type="region of interest" description="Disordered" evidence="1">
    <location>
        <begin position="264"/>
        <end position="283"/>
    </location>
</feature>
<protein>
    <submittedName>
        <fullName evidence="2">Uncharacterized protein</fullName>
    </submittedName>
</protein>
<accession>A0A8X6GSL5</accession>
<feature type="compositionally biased region" description="Basic and acidic residues" evidence="1">
    <location>
        <begin position="272"/>
        <end position="283"/>
    </location>
</feature>
<dbReference type="SUPFAM" id="SSF50044">
    <property type="entry name" value="SH3-domain"/>
    <property type="match status" value="1"/>
</dbReference>
<sequence>MHKAFMDYLSNLKNLHHSRKRLLNVLRKDHDNYRLGEEEFGSRLETADTKMEEIIKFFDQEVVDYFHKQLAVYDIDMERFEQWRSTCFEAESLREKLNVLERRQNCDKTTIKKYKEDELSVSQIKSRLANALQREVSCHLNSWMHNVSKWIRDYFNEEVSFYNKQNSLFTEWDKEKNRLYSKASPVKFFRPIGIVEEFDKGRRAQRAVWASPVASTSKITYGIETETSNIFPDALIHNEEASTAPKSLNVDDEIFEGLNADDKAPSVSDAVNSKDEVPAVSDASDKDVHVNLEGETNVYNIGSKSASRKLPFPQVQVKRFKFSPHILRLDLPDPYKRPKEETMREEEKEFLPVLYQVRAFRTYITKNKGELSFNKFDIIDIIDDSDKRNVRSLTYDF</sequence>
<proteinExistence type="predicted"/>
<dbReference type="InterPro" id="IPR036028">
    <property type="entry name" value="SH3-like_dom_sf"/>
</dbReference>
<comment type="caution">
    <text evidence="2">The sequence shown here is derived from an EMBL/GenBank/DDBJ whole genome shotgun (WGS) entry which is preliminary data.</text>
</comment>
<evidence type="ECO:0000313" key="3">
    <source>
        <dbReference type="Proteomes" id="UP000887116"/>
    </source>
</evidence>
<dbReference type="EMBL" id="BMAO01006684">
    <property type="protein sequence ID" value="GFR10516.1"/>
    <property type="molecule type" value="Genomic_DNA"/>
</dbReference>
<dbReference type="OrthoDB" id="10630419at2759"/>
<dbReference type="AlphaFoldDB" id="A0A8X6GSL5"/>
<name>A0A8X6GSL5_TRICU</name>
<organism evidence="2 3">
    <name type="scientific">Trichonephila clavata</name>
    <name type="common">Joro spider</name>
    <name type="synonym">Nephila clavata</name>
    <dbReference type="NCBI Taxonomy" id="2740835"/>
    <lineage>
        <taxon>Eukaryota</taxon>
        <taxon>Metazoa</taxon>
        <taxon>Ecdysozoa</taxon>
        <taxon>Arthropoda</taxon>
        <taxon>Chelicerata</taxon>
        <taxon>Arachnida</taxon>
        <taxon>Araneae</taxon>
        <taxon>Araneomorphae</taxon>
        <taxon>Entelegynae</taxon>
        <taxon>Araneoidea</taxon>
        <taxon>Nephilidae</taxon>
        <taxon>Trichonephila</taxon>
    </lineage>
</organism>
<dbReference type="Proteomes" id="UP000887116">
    <property type="component" value="Unassembled WGS sequence"/>
</dbReference>
<reference evidence="2" key="1">
    <citation type="submission" date="2020-07" db="EMBL/GenBank/DDBJ databases">
        <title>Multicomponent nature underlies the extraordinary mechanical properties of spider dragline silk.</title>
        <authorList>
            <person name="Kono N."/>
            <person name="Nakamura H."/>
            <person name="Mori M."/>
            <person name="Yoshida Y."/>
            <person name="Ohtoshi R."/>
            <person name="Malay A.D."/>
            <person name="Moran D.A.P."/>
            <person name="Tomita M."/>
            <person name="Numata K."/>
            <person name="Arakawa K."/>
        </authorList>
    </citation>
    <scope>NUCLEOTIDE SEQUENCE</scope>
</reference>
<evidence type="ECO:0000256" key="1">
    <source>
        <dbReference type="SAM" id="MobiDB-lite"/>
    </source>
</evidence>
<keyword evidence="3" id="KW-1185">Reference proteome</keyword>
<evidence type="ECO:0000313" key="2">
    <source>
        <dbReference type="EMBL" id="GFR10516.1"/>
    </source>
</evidence>